<reference evidence="2" key="2">
    <citation type="journal article" date="2016" name="Sci. Rep.">
        <title>Dictyocaulus viviparus genome, variome and transcriptome elucidate lungworm biology and support future intervention.</title>
        <authorList>
            <person name="McNulty S.N."/>
            <person name="Strube C."/>
            <person name="Rosa B.A."/>
            <person name="Martin J.C."/>
            <person name="Tyagi R."/>
            <person name="Choi Y.J."/>
            <person name="Wang Q."/>
            <person name="Hallsworth Pepin K."/>
            <person name="Zhang X."/>
            <person name="Ozersky P."/>
            <person name="Wilson R.K."/>
            <person name="Sternberg P.W."/>
            <person name="Gasser R.B."/>
            <person name="Mitreva M."/>
        </authorList>
    </citation>
    <scope>NUCLEOTIDE SEQUENCE [LARGE SCALE GENOMIC DNA]</scope>
    <source>
        <strain evidence="2">HannoverDv2000</strain>
    </source>
</reference>
<proteinExistence type="predicted"/>
<dbReference type="AlphaFoldDB" id="A0A0D8XYI7"/>
<reference evidence="1 2" key="1">
    <citation type="submission" date="2013-11" db="EMBL/GenBank/DDBJ databases">
        <title>Draft genome of the bovine lungworm Dictyocaulus viviparus.</title>
        <authorList>
            <person name="Mitreva M."/>
        </authorList>
    </citation>
    <scope>NUCLEOTIDE SEQUENCE [LARGE SCALE GENOMIC DNA]</scope>
    <source>
        <strain evidence="1 2">HannoverDv2000</strain>
    </source>
</reference>
<protein>
    <submittedName>
        <fullName evidence="1">Uncharacterized protein</fullName>
    </submittedName>
</protein>
<evidence type="ECO:0000313" key="2">
    <source>
        <dbReference type="Proteomes" id="UP000053766"/>
    </source>
</evidence>
<dbReference type="Proteomes" id="UP000053766">
    <property type="component" value="Unassembled WGS sequence"/>
</dbReference>
<organism evidence="1 2">
    <name type="scientific">Dictyocaulus viviparus</name>
    <name type="common">Bovine lungworm</name>
    <dbReference type="NCBI Taxonomy" id="29172"/>
    <lineage>
        <taxon>Eukaryota</taxon>
        <taxon>Metazoa</taxon>
        <taxon>Ecdysozoa</taxon>
        <taxon>Nematoda</taxon>
        <taxon>Chromadorea</taxon>
        <taxon>Rhabditida</taxon>
        <taxon>Rhabditina</taxon>
        <taxon>Rhabditomorpha</taxon>
        <taxon>Strongyloidea</taxon>
        <taxon>Metastrongylidae</taxon>
        <taxon>Dictyocaulus</taxon>
    </lineage>
</organism>
<accession>A0A0D8XYI7</accession>
<gene>
    <name evidence="1" type="ORF">DICVIV_04291</name>
</gene>
<dbReference type="EMBL" id="KN716230">
    <property type="protein sequence ID" value="KJH49560.1"/>
    <property type="molecule type" value="Genomic_DNA"/>
</dbReference>
<name>A0A0D8XYI7_DICVI</name>
<keyword evidence="2" id="KW-1185">Reference proteome</keyword>
<evidence type="ECO:0000313" key="1">
    <source>
        <dbReference type="EMBL" id="KJH49560.1"/>
    </source>
</evidence>
<sequence length="142" mass="16624">MIGSSCVQRGHHSETRQRYMRDDKIMRRSYANEEARTNVLACNSNQLGALIGFAKALLRGTKTEKQHCCKRRRKSSSRFLNEAMQILMDREKFITKLGIITKNNNEWVKYSDNKDTVDHQRNNSCQIKKLNSKSVEVEQHEY</sequence>